<feature type="transmembrane region" description="Helical" evidence="8">
    <location>
        <begin position="128"/>
        <end position="148"/>
    </location>
</feature>
<dbReference type="PATRIC" id="fig|206506.3.peg.906"/>
<comment type="caution">
    <text evidence="10">The sequence shown here is derived from an EMBL/GenBank/DDBJ whole genome shotgun (WGS) entry which is preliminary data.</text>
</comment>
<accession>A0A171KUY1</accession>
<dbReference type="OrthoDB" id="3254016at2"/>
<dbReference type="PANTHER" id="PTHR43057">
    <property type="entry name" value="ARSENITE EFFLUX TRANSPORTER"/>
    <property type="match status" value="1"/>
</dbReference>
<dbReference type="InterPro" id="IPR004706">
    <property type="entry name" value="Arsenical-R_Acr3"/>
</dbReference>
<dbReference type="GO" id="GO:0015104">
    <property type="term" value="F:antimonite transmembrane transporter activity"/>
    <property type="evidence" value="ECO:0007669"/>
    <property type="project" value="TreeGrafter"/>
</dbReference>
<evidence type="ECO:0000256" key="9">
    <source>
        <dbReference type="SAM" id="SignalP"/>
    </source>
</evidence>
<feature type="transmembrane region" description="Helical" evidence="8">
    <location>
        <begin position="202"/>
        <end position="223"/>
    </location>
</feature>
<reference evidence="11 13" key="2">
    <citation type="submission" date="2019-02" db="EMBL/GenBank/DDBJ databases">
        <title>Genomic Encyclopedia of Type Strains, Phase IV (KMG-IV): sequencing the most valuable type-strain genomes for metagenomic binning, comparative biology and taxonomic classification.</title>
        <authorList>
            <person name="Goeker M."/>
        </authorList>
    </citation>
    <scope>NUCLEOTIDE SEQUENCE [LARGE SCALE GENOMIC DNA]</scope>
    <source>
        <strain evidence="11 13">DSM 16618</strain>
    </source>
</reference>
<keyword evidence="4" id="KW-1003">Cell membrane</keyword>
<keyword evidence="12" id="KW-1185">Reference proteome</keyword>
<protein>
    <submittedName>
        <fullName evidence="11">ACR3 family arsenite efflux pump ArsB</fullName>
    </submittedName>
    <submittedName>
        <fullName evidence="10">Arsenic resistance protein</fullName>
    </submittedName>
</protein>
<sequence length="325" mass="34811">MLPLRDFLERHQVPLYFCAVLLAAALAIAQPAMAANLEQAINPALALMLYLTFFQVPMTELKRAFGRLRFLAALLLTNFLLVPALVAGLLPLLPPDPLLRLGVLMVLLCPCIDYVVTFSHLGRGDARLLLAATPMLLVVQMLLLPAYLGLFLGSEAALLVRAGPFLEAFLWLILVPLLCAAMSQAGLARAATRAPAQQASRLLGLLPVPATALVLFIVIAAVVPQLGLSLSAVRQVVPVYIAFALCAPALGWLAGRLLRLPPTEGRALAFSAGTRNSLVILPLVLAIPGALPLLPAVVLTQTIVELLGELLYIRLIPLLGRQREH</sequence>
<evidence type="ECO:0000256" key="7">
    <source>
        <dbReference type="ARBA" id="ARBA00023136"/>
    </source>
</evidence>
<feature type="transmembrane region" description="Helical" evidence="8">
    <location>
        <begin position="98"/>
        <end position="116"/>
    </location>
</feature>
<feature type="transmembrane region" description="Helical" evidence="8">
    <location>
        <begin position="168"/>
        <end position="190"/>
    </location>
</feature>
<comment type="subcellular location">
    <subcellularLocation>
        <location evidence="1">Cell membrane</location>
        <topology evidence="1">Multi-pass membrane protein</topology>
    </subcellularLocation>
</comment>
<dbReference type="InterPro" id="IPR002657">
    <property type="entry name" value="BilAc:Na_symport/Acr3"/>
</dbReference>
<dbReference type="EMBL" id="SGWZ01000002">
    <property type="protein sequence ID" value="RZS70364.1"/>
    <property type="molecule type" value="Genomic_DNA"/>
</dbReference>
<evidence type="ECO:0000256" key="5">
    <source>
        <dbReference type="ARBA" id="ARBA00022692"/>
    </source>
</evidence>
<dbReference type="GO" id="GO:0015105">
    <property type="term" value="F:arsenite transmembrane transporter activity"/>
    <property type="evidence" value="ECO:0007669"/>
    <property type="project" value="TreeGrafter"/>
</dbReference>
<dbReference type="InterPro" id="IPR038770">
    <property type="entry name" value="Na+/solute_symporter_sf"/>
</dbReference>
<dbReference type="RefSeq" id="WP_068369211.1">
    <property type="nucleotide sequence ID" value="NZ_CBCSEB010000001.1"/>
</dbReference>
<keyword evidence="9" id="KW-0732">Signal</keyword>
<evidence type="ECO:0000313" key="10">
    <source>
        <dbReference type="EMBL" id="KKO72698.1"/>
    </source>
</evidence>
<evidence type="ECO:0000256" key="8">
    <source>
        <dbReference type="SAM" id="Phobius"/>
    </source>
</evidence>
<feature type="chain" id="PRO_5036007472" evidence="9">
    <location>
        <begin position="35"/>
        <end position="325"/>
    </location>
</feature>
<dbReference type="GO" id="GO:0015297">
    <property type="term" value="F:antiporter activity"/>
    <property type="evidence" value="ECO:0007669"/>
    <property type="project" value="InterPro"/>
</dbReference>
<organism evidence="10 12">
    <name type="scientific">Kerstersia gyiorum</name>
    <dbReference type="NCBI Taxonomy" id="206506"/>
    <lineage>
        <taxon>Bacteria</taxon>
        <taxon>Pseudomonadati</taxon>
        <taxon>Pseudomonadota</taxon>
        <taxon>Betaproteobacteria</taxon>
        <taxon>Burkholderiales</taxon>
        <taxon>Alcaligenaceae</taxon>
        <taxon>Kerstersia</taxon>
    </lineage>
</organism>
<evidence type="ECO:0000256" key="3">
    <source>
        <dbReference type="ARBA" id="ARBA00022448"/>
    </source>
</evidence>
<dbReference type="PANTHER" id="PTHR43057:SF1">
    <property type="entry name" value="ARSENICAL-RESISTANCE PROTEIN 3"/>
    <property type="match status" value="1"/>
</dbReference>
<feature type="transmembrane region" description="Helical" evidence="8">
    <location>
        <begin position="235"/>
        <end position="255"/>
    </location>
</feature>
<feature type="transmembrane region" description="Helical" evidence="8">
    <location>
        <begin position="44"/>
        <end position="61"/>
    </location>
</feature>
<keyword evidence="3" id="KW-0813">Transport</keyword>
<evidence type="ECO:0000256" key="1">
    <source>
        <dbReference type="ARBA" id="ARBA00004651"/>
    </source>
</evidence>
<comment type="similarity">
    <text evidence="2">Belongs to the arsenical resistance-3 (ACR3) (TC 2.A.59) family.</text>
</comment>
<evidence type="ECO:0000256" key="2">
    <source>
        <dbReference type="ARBA" id="ARBA00010110"/>
    </source>
</evidence>
<dbReference type="Proteomes" id="UP000292039">
    <property type="component" value="Unassembled WGS sequence"/>
</dbReference>
<evidence type="ECO:0000313" key="13">
    <source>
        <dbReference type="Proteomes" id="UP000292039"/>
    </source>
</evidence>
<evidence type="ECO:0000313" key="11">
    <source>
        <dbReference type="EMBL" id="RZS70364.1"/>
    </source>
</evidence>
<proteinExistence type="inferred from homology"/>
<dbReference type="EMBL" id="LBNE01000002">
    <property type="protein sequence ID" value="KKO72698.1"/>
    <property type="molecule type" value="Genomic_DNA"/>
</dbReference>
<keyword evidence="5 8" id="KW-0812">Transmembrane</keyword>
<gene>
    <name evidence="10" type="ORF">AAV32_04175</name>
    <name evidence="11" type="ORF">EV679_1770</name>
</gene>
<dbReference type="Pfam" id="PF01758">
    <property type="entry name" value="SBF"/>
    <property type="match status" value="1"/>
</dbReference>
<dbReference type="GeneID" id="99726416"/>
<dbReference type="Gene3D" id="1.20.1530.20">
    <property type="match status" value="1"/>
</dbReference>
<dbReference type="AlphaFoldDB" id="A0A171KUY1"/>
<evidence type="ECO:0000256" key="6">
    <source>
        <dbReference type="ARBA" id="ARBA00022989"/>
    </source>
</evidence>
<evidence type="ECO:0000256" key="4">
    <source>
        <dbReference type="ARBA" id="ARBA00022475"/>
    </source>
</evidence>
<feature type="signal peptide" evidence="9">
    <location>
        <begin position="1"/>
        <end position="34"/>
    </location>
</feature>
<keyword evidence="7 8" id="KW-0472">Membrane</keyword>
<dbReference type="GO" id="GO:0005886">
    <property type="term" value="C:plasma membrane"/>
    <property type="evidence" value="ECO:0007669"/>
    <property type="project" value="UniProtKB-SubCell"/>
</dbReference>
<reference evidence="10 12" key="1">
    <citation type="submission" date="2015-04" db="EMBL/GenBank/DDBJ databases">
        <title>Genome sequence of Kerstersia gyiorum CG1.</title>
        <authorList>
            <person name="Greninger A.L."/>
            <person name="Kozyreva V."/>
            <person name="Chaturvedi V."/>
        </authorList>
    </citation>
    <scope>NUCLEOTIDE SEQUENCE [LARGE SCALE GENOMIC DNA]</scope>
    <source>
        <strain evidence="10 12">CG1</strain>
    </source>
</reference>
<keyword evidence="6 8" id="KW-1133">Transmembrane helix</keyword>
<feature type="transmembrane region" description="Helical" evidence="8">
    <location>
        <begin position="68"/>
        <end position="92"/>
    </location>
</feature>
<name>A0A171KUY1_9BURK</name>
<dbReference type="Proteomes" id="UP000078084">
    <property type="component" value="Unassembled WGS sequence"/>
</dbReference>
<evidence type="ECO:0000313" key="12">
    <source>
        <dbReference type="Proteomes" id="UP000078084"/>
    </source>
</evidence>